<dbReference type="RefSeq" id="WP_184072001.1">
    <property type="nucleotide sequence ID" value="NZ_JACHNZ010000073.1"/>
</dbReference>
<feature type="modified residue" description="4-aspartylphosphate" evidence="4">
    <location>
        <position position="67"/>
    </location>
</feature>
<feature type="domain" description="Response regulatory" evidence="6">
    <location>
        <begin position="18"/>
        <end position="132"/>
    </location>
</feature>
<evidence type="ECO:0000259" key="6">
    <source>
        <dbReference type="PROSITE" id="PS50110"/>
    </source>
</evidence>
<dbReference type="PANTHER" id="PTHR44688:SF16">
    <property type="entry name" value="DNA-BINDING TRANSCRIPTIONAL ACTIVATOR DEVR_DOSR"/>
    <property type="match status" value="1"/>
</dbReference>
<dbReference type="GO" id="GO:0006355">
    <property type="term" value="P:regulation of DNA-templated transcription"/>
    <property type="evidence" value="ECO:0007669"/>
    <property type="project" value="InterPro"/>
</dbReference>
<dbReference type="SMART" id="SM00448">
    <property type="entry name" value="REC"/>
    <property type="match status" value="1"/>
</dbReference>
<dbReference type="Gene3D" id="3.40.50.2300">
    <property type="match status" value="1"/>
</dbReference>
<evidence type="ECO:0000256" key="2">
    <source>
        <dbReference type="ARBA" id="ARBA00023125"/>
    </source>
</evidence>
<evidence type="ECO:0000313" key="7">
    <source>
        <dbReference type="EMBL" id="MBB4633942.1"/>
    </source>
</evidence>
<comment type="caution">
    <text evidence="7">The sequence shown here is derived from an EMBL/GenBank/DDBJ whole genome shotgun (WGS) entry which is preliminary data.</text>
</comment>
<dbReference type="CDD" id="cd06170">
    <property type="entry name" value="LuxR_C_like"/>
    <property type="match status" value="1"/>
</dbReference>
<evidence type="ECO:0000256" key="1">
    <source>
        <dbReference type="ARBA" id="ARBA00023015"/>
    </source>
</evidence>
<dbReference type="InterPro" id="IPR011006">
    <property type="entry name" value="CheY-like_superfamily"/>
</dbReference>
<protein>
    <submittedName>
        <fullName evidence="7">Two-component system response regulator FixJ</fullName>
    </submittedName>
</protein>
<name>A0A7W7B4P5_9SPHN</name>
<keyword evidence="4" id="KW-0597">Phosphoprotein</keyword>
<feature type="domain" description="HTH luxR-type" evidence="5">
    <location>
        <begin position="148"/>
        <end position="213"/>
    </location>
</feature>
<accession>A0A7W7B4P5</accession>
<organism evidence="7 8">
    <name type="scientific">Sphingosinicella soli</name>
    <dbReference type="NCBI Taxonomy" id="333708"/>
    <lineage>
        <taxon>Bacteria</taxon>
        <taxon>Pseudomonadati</taxon>
        <taxon>Pseudomonadota</taxon>
        <taxon>Alphaproteobacteria</taxon>
        <taxon>Sphingomonadales</taxon>
        <taxon>Sphingosinicellaceae</taxon>
        <taxon>Sphingosinicella</taxon>
    </lineage>
</organism>
<dbReference type="InterPro" id="IPR000792">
    <property type="entry name" value="Tscrpt_reg_LuxR_C"/>
</dbReference>
<dbReference type="PROSITE" id="PS00622">
    <property type="entry name" value="HTH_LUXR_1"/>
    <property type="match status" value="1"/>
</dbReference>
<dbReference type="PANTHER" id="PTHR44688">
    <property type="entry name" value="DNA-BINDING TRANSCRIPTIONAL ACTIVATOR DEVR_DOSR"/>
    <property type="match status" value="1"/>
</dbReference>
<evidence type="ECO:0000256" key="4">
    <source>
        <dbReference type="PROSITE-ProRule" id="PRU00169"/>
    </source>
</evidence>
<dbReference type="Pfam" id="PF00072">
    <property type="entry name" value="Response_reg"/>
    <property type="match status" value="1"/>
</dbReference>
<gene>
    <name evidence="7" type="ORF">GGQ98_003600</name>
</gene>
<dbReference type="PROSITE" id="PS50043">
    <property type="entry name" value="HTH_LUXR_2"/>
    <property type="match status" value="1"/>
</dbReference>
<dbReference type="Pfam" id="PF00196">
    <property type="entry name" value="GerE"/>
    <property type="match status" value="1"/>
</dbReference>
<dbReference type="EMBL" id="JACHNZ010000073">
    <property type="protein sequence ID" value="MBB4633942.1"/>
    <property type="molecule type" value="Genomic_DNA"/>
</dbReference>
<dbReference type="AlphaFoldDB" id="A0A7W7B4P5"/>
<dbReference type="Gene3D" id="1.10.10.10">
    <property type="entry name" value="Winged helix-like DNA-binding domain superfamily/Winged helix DNA-binding domain"/>
    <property type="match status" value="1"/>
</dbReference>
<keyword evidence="8" id="KW-1185">Reference proteome</keyword>
<dbReference type="GO" id="GO:0003677">
    <property type="term" value="F:DNA binding"/>
    <property type="evidence" value="ECO:0007669"/>
    <property type="project" value="UniProtKB-KW"/>
</dbReference>
<dbReference type="PROSITE" id="PS50110">
    <property type="entry name" value="RESPONSE_REGULATORY"/>
    <property type="match status" value="1"/>
</dbReference>
<dbReference type="SUPFAM" id="SSF52172">
    <property type="entry name" value="CheY-like"/>
    <property type="match status" value="1"/>
</dbReference>
<dbReference type="SUPFAM" id="SSF46894">
    <property type="entry name" value="C-terminal effector domain of the bipartite response regulators"/>
    <property type="match status" value="1"/>
</dbReference>
<dbReference type="PRINTS" id="PR00038">
    <property type="entry name" value="HTHLUXR"/>
</dbReference>
<proteinExistence type="predicted"/>
<dbReference type="InterPro" id="IPR016032">
    <property type="entry name" value="Sig_transdc_resp-reg_C-effctor"/>
</dbReference>
<dbReference type="InterPro" id="IPR036388">
    <property type="entry name" value="WH-like_DNA-bd_sf"/>
</dbReference>
<evidence type="ECO:0000256" key="3">
    <source>
        <dbReference type="ARBA" id="ARBA00023163"/>
    </source>
</evidence>
<dbReference type="Proteomes" id="UP000566324">
    <property type="component" value="Unassembled WGS sequence"/>
</dbReference>
<evidence type="ECO:0000313" key="8">
    <source>
        <dbReference type="Proteomes" id="UP000566324"/>
    </source>
</evidence>
<keyword evidence="2" id="KW-0238">DNA-binding</keyword>
<dbReference type="InterPro" id="IPR001789">
    <property type="entry name" value="Sig_transdc_resp-reg_receiver"/>
</dbReference>
<dbReference type="SMART" id="SM00421">
    <property type="entry name" value="HTH_LUXR"/>
    <property type="match status" value="1"/>
</dbReference>
<sequence length="223" mass="24421">MLGDGKVADVAEASAHRHVYIVDDDNDVRKSLHFLLASMSITAWPFATAVDFIDQLPYLAPAPVLLDLRMPIIDGLQVLALLKERAVRWPVVVITAHGDVTVAVRAMKLGAIDFLEKPFAADSLDQALDHAFGILRETERSLRARDDARRLMGGLSKREREIVTMMSEGAPNKLIAYGLGLSTRTVEMHRSNALAKLGVKSIVEVMALMEAADLEIHAAPFNS</sequence>
<dbReference type="GO" id="GO:0000160">
    <property type="term" value="P:phosphorelay signal transduction system"/>
    <property type="evidence" value="ECO:0007669"/>
    <property type="project" value="InterPro"/>
</dbReference>
<keyword evidence="3" id="KW-0804">Transcription</keyword>
<reference evidence="7 8" key="1">
    <citation type="submission" date="2020-08" db="EMBL/GenBank/DDBJ databases">
        <title>Genomic Encyclopedia of Type Strains, Phase IV (KMG-IV): sequencing the most valuable type-strain genomes for metagenomic binning, comparative biology and taxonomic classification.</title>
        <authorList>
            <person name="Goeker M."/>
        </authorList>
    </citation>
    <scope>NUCLEOTIDE SEQUENCE [LARGE SCALE GENOMIC DNA]</scope>
    <source>
        <strain evidence="7 8">DSM 17328</strain>
    </source>
</reference>
<evidence type="ECO:0000259" key="5">
    <source>
        <dbReference type="PROSITE" id="PS50043"/>
    </source>
</evidence>
<keyword evidence="1" id="KW-0805">Transcription regulation</keyword>